<sequence length="144" mass="16628">DIEQEAEPYFRELVDVVKEQYVKVAPRSSEFDKAALKDLFASNEQALTKINQVYELLEDTNKEVKNSNAKLDDFKEDMDALLKRGDAEVASKVSVQKPLIFGRRPYVVESYYIEREEQVRLRNLINEDPRLRVVLVGMRGCGKS</sequence>
<evidence type="ECO:0000313" key="3">
    <source>
        <dbReference type="Proteomes" id="UP000016481"/>
    </source>
</evidence>
<proteinExistence type="predicted"/>
<dbReference type="AlphaFoldDB" id="U1PYN7"/>
<protein>
    <submittedName>
        <fullName evidence="2">Uncharacterized protein</fullName>
    </submittedName>
</protein>
<evidence type="ECO:0000256" key="1">
    <source>
        <dbReference type="SAM" id="Coils"/>
    </source>
</evidence>
<dbReference type="Proteomes" id="UP000016481">
    <property type="component" value="Unassembled WGS sequence"/>
</dbReference>
<evidence type="ECO:0000313" key="2">
    <source>
        <dbReference type="EMBL" id="ERH15169.1"/>
    </source>
</evidence>
<comment type="caution">
    <text evidence="2">The sequence shown here is derived from an EMBL/GenBank/DDBJ whole genome shotgun (WGS) entry which is preliminary data.</text>
</comment>
<dbReference type="EMBL" id="AWSC01000049">
    <property type="protein sequence ID" value="ERH15169.1"/>
    <property type="molecule type" value="Genomic_DNA"/>
</dbReference>
<organism evidence="2 3">
    <name type="scientific">Actinomyces graevenitzii F0530</name>
    <dbReference type="NCBI Taxonomy" id="1321817"/>
    <lineage>
        <taxon>Bacteria</taxon>
        <taxon>Bacillati</taxon>
        <taxon>Actinomycetota</taxon>
        <taxon>Actinomycetes</taxon>
        <taxon>Actinomycetales</taxon>
        <taxon>Actinomycetaceae</taxon>
        <taxon>Actinomyces</taxon>
    </lineage>
</organism>
<dbReference type="HOGENOM" id="CLU_1800402_0_0_11"/>
<reference evidence="2 3" key="1">
    <citation type="submission" date="2013-08" db="EMBL/GenBank/DDBJ databases">
        <authorList>
            <person name="Weinstock G."/>
            <person name="Sodergren E."/>
            <person name="Wylie T."/>
            <person name="Fulton L."/>
            <person name="Fulton R."/>
            <person name="Fronick C."/>
            <person name="O'Laughlin M."/>
            <person name="Godfrey J."/>
            <person name="Miner T."/>
            <person name="Herter B."/>
            <person name="Appelbaum E."/>
            <person name="Cordes M."/>
            <person name="Lek S."/>
            <person name="Wollam A."/>
            <person name="Pepin K.H."/>
            <person name="Palsikar V.B."/>
            <person name="Mitreva M."/>
            <person name="Wilson R.K."/>
        </authorList>
    </citation>
    <scope>NUCLEOTIDE SEQUENCE [LARGE SCALE GENOMIC DNA]</scope>
    <source>
        <strain evidence="2 3">F0530</strain>
    </source>
</reference>
<accession>U1PYN7</accession>
<name>U1PYN7_9ACTO</name>
<keyword evidence="1" id="KW-0175">Coiled coil</keyword>
<feature type="coiled-coil region" evidence="1">
    <location>
        <begin position="43"/>
        <end position="84"/>
    </location>
</feature>
<gene>
    <name evidence="2" type="ORF">HMPREF1978_01287</name>
</gene>
<feature type="non-terminal residue" evidence="2">
    <location>
        <position position="1"/>
    </location>
</feature>
<feature type="non-terminal residue" evidence="2">
    <location>
        <position position="144"/>
    </location>
</feature>